<name>A0A6G2BDK5_9ACTN</name>
<dbReference type="Proteomes" id="UP000473014">
    <property type="component" value="Unassembled WGS sequence"/>
</dbReference>
<dbReference type="EMBL" id="WIXO01000001">
    <property type="protein sequence ID" value="MTE20143.1"/>
    <property type="molecule type" value="Genomic_DNA"/>
</dbReference>
<reference evidence="2 3" key="1">
    <citation type="submission" date="2019-11" db="EMBL/GenBank/DDBJ databases">
        <authorList>
            <person name="Yuan L."/>
        </authorList>
    </citation>
    <scope>NUCLEOTIDE SEQUENCE [LARGE SCALE GENOMIC DNA]</scope>
    <source>
        <strain evidence="2 3">TRM43335</strain>
    </source>
</reference>
<feature type="chain" id="PRO_5026285857" description="LPXTG cell wall anchor domain-containing protein" evidence="1">
    <location>
        <begin position="25"/>
        <end position="87"/>
    </location>
</feature>
<feature type="signal peptide" evidence="1">
    <location>
        <begin position="1"/>
        <end position="24"/>
    </location>
</feature>
<dbReference type="AlphaFoldDB" id="A0A6G2BDK5"/>
<accession>A0A6G2BDK5</accession>
<evidence type="ECO:0000313" key="3">
    <source>
        <dbReference type="Proteomes" id="UP000473014"/>
    </source>
</evidence>
<organism evidence="2 3">
    <name type="scientific">Streptomyces taklimakanensis</name>
    <dbReference type="NCBI Taxonomy" id="2569853"/>
    <lineage>
        <taxon>Bacteria</taxon>
        <taxon>Bacillati</taxon>
        <taxon>Actinomycetota</taxon>
        <taxon>Actinomycetes</taxon>
        <taxon>Kitasatosporales</taxon>
        <taxon>Streptomycetaceae</taxon>
        <taxon>Streptomyces</taxon>
    </lineage>
</organism>
<comment type="caution">
    <text evidence="2">The sequence shown here is derived from an EMBL/GenBank/DDBJ whole genome shotgun (WGS) entry which is preliminary data.</text>
</comment>
<proteinExistence type="predicted"/>
<evidence type="ECO:0000256" key="1">
    <source>
        <dbReference type="SAM" id="SignalP"/>
    </source>
</evidence>
<protein>
    <recommendedName>
        <fullName evidence="4">LPXTG cell wall anchor domain-containing protein</fullName>
    </recommendedName>
</protein>
<keyword evidence="3" id="KW-1185">Reference proteome</keyword>
<keyword evidence="1" id="KW-0732">Signal</keyword>
<evidence type="ECO:0008006" key="4">
    <source>
        <dbReference type="Google" id="ProtNLM"/>
    </source>
</evidence>
<sequence length="87" mass="8698">MRKIGAAVTAALVLALGPASSAVAQSPAESANGPVPVASVTLAQNGEEDEGGGDAGLWGLLGLLGLLGLIPRKKKDNPDHRTRNTGM</sequence>
<dbReference type="NCBIfam" id="NF041742">
    <property type="entry name" value="WGxxGxxG_fam"/>
    <property type="match status" value="1"/>
</dbReference>
<dbReference type="RefSeq" id="WP_155071294.1">
    <property type="nucleotide sequence ID" value="NZ_WIXO01000001.1"/>
</dbReference>
<evidence type="ECO:0000313" key="2">
    <source>
        <dbReference type="EMBL" id="MTE20143.1"/>
    </source>
</evidence>
<gene>
    <name evidence="2" type="ORF">F0L17_13690</name>
</gene>